<sequence length="106" mass="11331">MDRPVLGHGNCATGDCGNSLKCTVTGATPSTLAEFTIQGDSGNDFYDLSLVDGYNVKTKDEDPESGAHSTPQTCPATDYSRKFKDACPTAYSYAYDDTSLVLELTM</sequence>
<proteinExistence type="predicted"/>
<gene>
    <name evidence="3" type="ORF">F2Q69_00050297</name>
</gene>
<dbReference type="InterPro" id="IPR037176">
    <property type="entry name" value="Osmotin/thaumatin-like_sf"/>
</dbReference>
<dbReference type="PANTHER" id="PTHR31048">
    <property type="entry name" value="OS03G0233200 PROTEIN"/>
    <property type="match status" value="1"/>
</dbReference>
<evidence type="ECO:0000256" key="2">
    <source>
        <dbReference type="SAM" id="MobiDB-lite"/>
    </source>
</evidence>
<keyword evidence="1" id="KW-1015">Disulfide bond</keyword>
<dbReference type="EMBL" id="QGKX02001347">
    <property type="protein sequence ID" value="KAF3526767.1"/>
    <property type="molecule type" value="Genomic_DNA"/>
</dbReference>
<dbReference type="SUPFAM" id="SSF49870">
    <property type="entry name" value="Osmotin, thaumatin-like protein"/>
    <property type="match status" value="1"/>
</dbReference>
<name>A0A8S9PW05_BRACR</name>
<dbReference type="Pfam" id="PF00314">
    <property type="entry name" value="Thaumatin"/>
    <property type="match status" value="2"/>
</dbReference>
<accession>A0A8S9PW05</accession>
<dbReference type="Proteomes" id="UP000712600">
    <property type="component" value="Unassembled WGS sequence"/>
</dbReference>
<organism evidence="3 4">
    <name type="scientific">Brassica cretica</name>
    <name type="common">Mustard</name>
    <dbReference type="NCBI Taxonomy" id="69181"/>
    <lineage>
        <taxon>Eukaryota</taxon>
        <taxon>Viridiplantae</taxon>
        <taxon>Streptophyta</taxon>
        <taxon>Embryophyta</taxon>
        <taxon>Tracheophyta</taxon>
        <taxon>Spermatophyta</taxon>
        <taxon>Magnoliopsida</taxon>
        <taxon>eudicotyledons</taxon>
        <taxon>Gunneridae</taxon>
        <taxon>Pentapetalae</taxon>
        <taxon>rosids</taxon>
        <taxon>malvids</taxon>
        <taxon>Brassicales</taxon>
        <taxon>Brassicaceae</taxon>
        <taxon>Brassiceae</taxon>
        <taxon>Brassica</taxon>
    </lineage>
</organism>
<dbReference type="PROSITE" id="PS51367">
    <property type="entry name" value="THAUMATIN_2"/>
    <property type="match status" value="1"/>
</dbReference>
<dbReference type="PRINTS" id="PR00347">
    <property type="entry name" value="THAUMATIN"/>
</dbReference>
<evidence type="ECO:0000256" key="1">
    <source>
        <dbReference type="PIRSR" id="PIRSR002703-1"/>
    </source>
</evidence>
<dbReference type="AlphaFoldDB" id="A0A8S9PW05"/>
<evidence type="ECO:0000313" key="3">
    <source>
        <dbReference type="EMBL" id="KAF3526767.1"/>
    </source>
</evidence>
<reference evidence="3" key="1">
    <citation type="submission" date="2019-12" db="EMBL/GenBank/DDBJ databases">
        <title>Genome sequencing and annotation of Brassica cretica.</title>
        <authorList>
            <person name="Studholme D.J."/>
            <person name="Sarris P."/>
        </authorList>
    </citation>
    <scope>NUCLEOTIDE SEQUENCE</scope>
    <source>
        <strain evidence="3">PFS-109/04</strain>
        <tissue evidence="3">Leaf</tissue>
    </source>
</reference>
<comment type="caution">
    <text evidence="3">The sequence shown here is derived from an EMBL/GenBank/DDBJ whole genome shotgun (WGS) entry which is preliminary data.</text>
</comment>
<evidence type="ECO:0000313" key="4">
    <source>
        <dbReference type="Proteomes" id="UP000712600"/>
    </source>
</evidence>
<dbReference type="InterPro" id="IPR001938">
    <property type="entry name" value="Thaumatin"/>
</dbReference>
<evidence type="ECO:0008006" key="5">
    <source>
        <dbReference type="Google" id="ProtNLM"/>
    </source>
</evidence>
<feature type="disulfide bond" evidence="1">
    <location>
        <begin position="16"/>
        <end position="22"/>
    </location>
</feature>
<dbReference type="SMART" id="SM00205">
    <property type="entry name" value="THN"/>
    <property type="match status" value="1"/>
</dbReference>
<dbReference type="PIRSF" id="PIRSF002703">
    <property type="entry name" value="Thaumatin"/>
    <property type="match status" value="1"/>
</dbReference>
<protein>
    <recommendedName>
        <fullName evidence="5">Thaumatin-like protein</fullName>
    </recommendedName>
</protein>
<feature type="region of interest" description="Disordered" evidence="2">
    <location>
        <begin position="57"/>
        <end position="76"/>
    </location>
</feature>
<dbReference type="Gene3D" id="2.60.110.10">
    <property type="entry name" value="Thaumatin"/>
    <property type="match status" value="2"/>
</dbReference>